<dbReference type="GO" id="GO:0005576">
    <property type="term" value="C:extracellular region"/>
    <property type="evidence" value="ECO:0007669"/>
    <property type="project" value="UniProtKB-SubCell"/>
</dbReference>
<dbReference type="InterPro" id="IPR002772">
    <property type="entry name" value="Glyco_hydro_3_C"/>
</dbReference>
<evidence type="ECO:0000256" key="7">
    <source>
        <dbReference type="ARBA" id="ARBA00022729"/>
    </source>
</evidence>
<dbReference type="PANTHER" id="PTHR42715:SF5">
    <property type="entry name" value="BETA-GLUCOSIDASE M-RELATED"/>
    <property type="match status" value="1"/>
</dbReference>
<proteinExistence type="inferred from homology"/>
<evidence type="ECO:0000256" key="11">
    <source>
        <dbReference type="ARBA" id="ARBA00023277"/>
    </source>
</evidence>
<evidence type="ECO:0000256" key="6">
    <source>
        <dbReference type="ARBA" id="ARBA00022525"/>
    </source>
</evidence>
<dbReference type="GO" id="GO:0008422">
    <property type="term" value="F:beta-glucosidase activity"/>
    <property type="evidence" value="ECO:0007669"/>
    <property type="project" value="UniProtKB-EC"/>
</dbReference>
<dbReference type="Proteomes" id="UP000800041">
    <property type="component" value="Unassembled WGS sequence"/>
</dbReference>
<dbReference type="OrthoDB" id="416222at2759"/>
<dbReference type="SMART" id="SM01217">
    <property type="entry name" value="Fn3_like"/>
    <property type="match status" value="1"/>
</dbReference>
<dbReference type="InterPro" id="IPR036881">
    <property type="entry name" value="Glyco_hydro_3_C_sf"/>
</dbReference>
<evidence type="ECO:0000256" key="9">
    <source>
        <dbReference type="ARBA" id="ARBA00023001"/>
    </source>
</evidence>
<dbReference type="Gene3D" id="3.40.50.1700">
    <property type="entry name" value="Glycoside hydrolase family 3 C-terminal domain"/>
    <property type="match status" value="1"/>
</dbReference>
<sequence>MHELYLWPWIDGVQAGLGSIMCAMMRINGTLACENEQMLTQLLRQELGFVVPDATAILNGTAAVFAGLDTDPGGIAGMNAESVRRQVRNETIPQAIIDEHARRILATQLNYNGPASSYPNVSETTNLIVRDSSSQTLIRQIGAESIVLLKNENNTLPFKSPRSIAVFGIGATNRPDGPSFPLDVYNYLGDTYPGHLASGGGSAGTPVSYLITPLEALNARAANGTGFNVLTFTTNNPLLNSPPGIGGLDPPYSVQSIGEKSEHCLVFLGAYSKEGADRRTLAPEEEDRLVKNVAVACGSTIVVMNNAGARVVDQWIGLPSVKAVLNAGLLGSQSGNAITDVLFGDVNPSGRLPYTIAKKATDHNGEICPCCECPFTEGLYIDYRHFDQAKIEPRFEFGFGLSYTTFKYSSLKVNHLSNTTTALSVYPNGGQPSLFTPILKVSATITNTGSVSGKEVAQLYLGFPAAASSPAKQLRGFQKVEIQPGETKPVEFVLHRRDLSTWDVEAQAWKLAGGKFRVVVGKSSRAEDLVGEFEVKVDGESRWERYGRCKM</sequence>
<comment type="pathway">
    <text evidence="3">Glycan metabolism; cellulose degradation.</text>
</comment>
<keyword evidence="8 15" id="KW-0378">Hydrolase</keyword>
<dbReference type="EC" id="3.2.1.21" evidence="5"/>
<keyword evidence="16" id="KW-1185">Reference proteome</keyword>
<gene>
    <name evidence="15" type="ORF">K402DRAFT_345747</name>
</gene>
<keyword evidence="11" id="KW-0119">Carbohydrate metabolism</keyword>
<accession>A0A6G1HFS8</accession>
<dbReference type="AlphaFoldDB" id="A0A6G1HFS8"/>
<evidence type="ECO:0000259" key="14">
    <source>
        <dbReference type="SMART" id="SM01217"/>
    </source>
</evidence>
<dbReference type="InterPro" id="IPR013783">
    <property type="entry name" value="Ig-like_fold"/>
</dbReference>
<dbReference type="InterPro" id="IPR050288">
    <property type="entry name" value="Cellulose_deg_GH3"/>
</dbReference>
<evidence type="ECO:0000313" key="15">
    <source>
        <dbReference type="EMBL" id="KAF1992086.1"/>
    </source>
</evidence>
<dbReference type="Pfam" id="PF01915">
    <property type="entry name" value="Glyco_hydro_3_C"/>
    <property type="match status" value="1"/>
</dbReference>
<feature type="domain" description="Fibronectin type III-like" evidence="14">
    <location>
        <begin position="455"/>
        <end position="524"/>
    </location>
</feature>
<keyword evidence="9" id="KW-0136">Cellulose degradation</keyword>
<dbReference type="GO" id="GO:0030245">
    <property type="term" value="P:cellulose catabolic process"/>
    <property type="evidence" value="ECO:0007669"/>
    <property type="project" value="UniProtKB-KW"/>
</dbReference>
<evidence type="ECO:0000256" key="10">
    <source>
        <dbReference type="ARBA" id="ARBA00023180"/>
    </source>
</evidence>
<evidence type="ECO:0000313" key="16">
    <source>
        <dbReference type="Proteomes" id="UP000800041"/>
    </source>
</evidence>
<comment type="similarity">
    <text evidence="4">Belongs to the glycosyl hydrolase 3 family.</text>
</comment>
<evidence type="ECO:0000256" key="4">
    <source>
        <dbReference type="ARBA" id="ARBA00005336"/>
    </source>
</evidence>
<keyword evidence="12" id="KW-0326">Glycosidase</keyword>
<dbReference type="InterPro" id="IPR026891">
    <property type="entry name" value="Fn3-like"/>
</dbReference>
<dbReference type="PANTHER" id="PTHR42715">
    <property type="entry name" value="BETA-GLUCOSIDASE"/>
    <property type="match status" value="1"/>
</dbReference>
<keyword evidence="6" id="KW-0964">Secreted</keyword>
<evidence type="ECO:0000256" key="5">
    <source>
        <dbReference type="ARBA" id="ARBA00012744"/>
    </source>
</evidence>
<dbReference type="InterPro" id="IPR017853">
    <property type="entry name" value="GH"/>
</dbReference>
<evidence type="ECO:0000256" key="13">
    <source>
        <dbReference type="ARBA" id="ARBA00023326"/>
    </source>
</evidence>
<evidence type="ECO:0000256" key="8">
    <source>
        <dbReference type="ARBA" id="ARBA00022801"/>
    </source>
</evidence>
<keyword evidence="7" id="KW-0732">Signal</keyword>
<organism evidence="15 16">
    <name type="scientific">Aulographum hederae CBS 113979</name>
    <dbReference type="NCBI Taxonomy" id="1176131"/>
    <lineage>
        <taxon>Eukaryota</taxon>
        <taxon>Fungi</taxon>
        <taxon>Dikarya</taxon>
        <taxon>Ascomycota</taxon>
        <taxon>Pezizomycotina</taxon>
        <taxon>Dothideomycetes</taxon>
        <taxon>Pleosporomycetidae</taxon>
        <taxon>Aulographales</taxon>
        <taxon>Aulographaceae</taxon>
    </lineage>
</organism>
<evidence type="ECO:0000256" key="1">
    <source>
        <dbReference type="ARBA" id="ARBA00000448"/>
    </source>
</evidence>
<evidence type="ECO:0000256" key="2">
    <source>
        <dbReference type="ARBA" id="ARBA00004613"/>
    </source>
</evidence>
<comment type="catalytic activity">
    <reaction evidence="1">
        <text>Hydrolysis of terminal, non-reducing beta-D-glucosyl residues with release of beta-D-glucose.</text>
        <dbReference type="EC" id="3.2.1.21"/>
    </reaction>
</comment>
<dbReference type="Pfam" id="PF14310">
    <property type="entry name" value="Fn3-like"/>
    <property type="match status" value="1"/>
</dbReference>
<dbReference type="InterPro" id="IPR036962">
    <property type="entry name" value="Glyco_hydro_3_N_sf"/>
</dbReference>
<keyword evidence="10" id="KW-0325">Glycoprotein</keyword>
<reference evidence="15" key="1">
    <citation type="journal article" date="2020" name="Stud. Mycol.">
        <title>101 Dothideomycetes genomes: a test case for predicting lifestyles and emergence of pathogens.</title>
        <authorList>
            <person name="Haridas S."/>
            <person name="Albert R."/>
            <person name="Binder M."/>
            <person name="Bloem J."/>
            <person name="Labutti K."/>
            <person name="Salamov A."/>
            <person name="Andreopoulos B."/>
            <person name="Baker S."/>
            <person name="Barry K."/>
            <person name="Bills G."/>
            <person name="Bluhm B."/>
            <person name="Cannon C."/>
            <person name="Castanera R."/>
            <person name="Culley D."/>
            <person name="Daum C."/>
            <person name="Ezra D."/>
            <person name="Gonzalez J."/>
            <person name="Henrissat B."/>
            <person name="Kuo A."/>
            <person name="Liang C."/>
            <person name="Lipzen A."/>
            <person name="Lutzoni F."/>
            <person name="Magnuson J."/>
            <person name="Mondo S."/>
            <person name="Nolan M."/>
            <person name="Ohm R."/>
            <person name="Pangilinan J."/>
            <person name="Park H.-J."/>
            <person name="Ramirez L."/>
            <person name="Alfaro M."/>
            <person name="Sun H."/>
            <person name="Tritt A."/>
            <person name="Yoshinaga Y."/>
            <person name="Zwiers L.-H."/>
            <person name="Turgeon B."/>
            <person name="Goodwin S."/>
            <person name="Spatafora J."/>
            <person name="Crous P."/>
            <person name="Grigoriev I."/>
        </authorList>
    </citation>
    <scope>NUCLEOTIDE SEQUENCE</scope>
    <source>
        <strain evidence="15">CBS 113979</strain>
    </source>
</reference>
<keyword evidence="13" id="KW-0624">Polysaccharide degradation</keyword>
<dbReference type="EMBL" id="ML977138">
    <property type="protein sequence ID" value="KAF1992086.1"/>
    <property type="molecule type" value="Genomic_DNA"/>
</dbReference>
<protein>
    <recommendedName>
        <fullName evidence="5">beta-glucosidase</fullName>
        <ecNumber evidence="5">3.2.1.21</ecNumber>
    </recommendedName>
</protein>
<evidence type="ECO:0000256" key="3">
    <source>
        <dbReference type="ARBA" id="ARBA00004987"/>
    </source>
</evidence>
<dbReference type="SUPFAM" id="SSF52279">
    <property type="entry name" value="Beta-D-glucan exohydrolase, C-terminal domain"/>
    <property type="match status" value="1"/>
</dbReference>
<evidence type="ECO:0000256" key="12">
    <source>
        <dbReference type="ARBA" id="ARBA00023295"/>
    </source>
</evidence>
<name>A0A6G1HFS8_9PEZI</name>
<comment type="subcellular location">
    <subcellularLocation>
        <location evidence="2">Secreted</location>
    </subcellularLocation>
</comment>
<dbReference type="Gene3D" id="2.60.40.10">
    <property type="entry name" value="Immunoglobulins"/>
    <property type="match status" value="1"/>
</dbReference>
<dbReference type="SUPFAM" id="SSF51445">
    <property type="entry name" value="(Trans)glycosidases"/>
    <property type="match status" value="1"/>
</dbReference>
<dbReference type="Gene3D" id="3.20.20.300">
    <property type="entry name" value="Glycoside hydrolase, family 3, N-terminal domain"/>
    <property type="match status" value="1"/>
</dbReference>